<proteinExistence type="predicted"/>
<dbReference type="RefSeq" id="WP_353718101.1">
    <property type="nucleotide sequence ID" value="NZ_CP159289.1"/>
</dbReference>
<feature type="region of interest" description="Disordered" evidence="1">
    <location>
        <begin position="42"/>
        <end position="68"/>
    </location>
</feature>
<protein>
    <recommendedName>
        <fullName evidence="3">General stress protein 17M-like domain-containing protein</fullName>
    </recommendedName>
</protein>
<accession>A0AAU8FE44</accession>
<name>A0AAU8FE44_9BACT</name>
<dbReference type="EMBL" id="CP159289">
    <property type="protein sequence ID" value="XCH22774.1"/>
    <property type="molecule type" value="Genomic_DNA"/>
</dbReference>
<feature type="compositionally biased region" description="Polar residues" evidence="1">
    <location>
        <begin position="48"/>
        <end position="61"/>
    </location>
</feature>
<evidence type="ECO:0000256" key="1">
    <source>
        <dbReference type="SAM" id="MobiDB-lite"/>
    </source>
</evidence>
<dbReference type="AlphaFoldDB" id="A0AAU8FE44"/>
<evidence type="ECO:0000313" key="2">
    <source>
        <dbReference type="EMBL" id="XCH22774.1"/>
    </source>
</evidence>
<evidence type="ECO:0008006" key="3">
    <source>
        <dbReference type="Google" id="ProtNLM"/>
    </source>
</evidence>
<reference evidence="2" key="1">
    <citation type="submission" date="2024-06" db="EMBL/GenBank/DDBJ databases">
        <title>Sequencing and assembly of the genome of Dyadobacter sp. strain 676, a symbiont of Cyamopsis tetragonoloba.</title>
        <authorList>
            <person name="Guro P."/>
            <person name="Sazanova A."/>
            <person name="Kuznetsova I."/>
            <person name="Belimov A."/>
            <person name="Safronova V."/>
        </authorList>
    </citation>
    <scope>NUCLEOTIDE SEQUENCE</scope>
    <source>
        <strain evidence="2">676</strain>
    </source>
</reference>
<organism evidence="2">
    <name type="scientific">Dyadobacter sp. 676</name>
    <dbReference type="NCBI Taxonomy" id="3088362"/>
    <lineage>
        <taxon>Bacteria</taxon>
        <taxon>Pseudomonadati</taxon>
        <taxon>Bacteroidota</taxon>
        <taxon>Cytophagia</taxon>
        <taxon>Cytophagales</taxon>
        <taxon>Spirosomataceae</taxon>
        <taxon>Dyadobacter</taxon>
    </lineage>
</organism>
<sequence length="113" mass="12687">MQKTIIGIFQSSTEAQQAREALLTAGFDLNCIEINDHVDTRDDRLTDGQMTDTTTKSNTFSPFPADPQAEIEREKYFGKNGAIMTIQVNNTDQTIRATEIMDDFGAMDVNEFE</sequence>
<gene>
    <name evidence="2" type="ORF">ABV298_20870</name>
</gene>